<feature type="compositionally biased region" description="Basic and acidic residues" evidence="5">
    <location>
        <begin position="1"/>
        <end position="10"/>
    </location>
</feature>
<evidence type="ECO:0000256" key="2">
    <source>
        <dbReference type="ARBA" id="ARBA00022833"/>
    </source>
</evidence>
<evidence type="ECO:0000256" key="4">
    <source>
        <dbReference type="PROSITE-ProRule" id="PRU00125"/>
    </source>
</evidence>
<proteinExistence type="predicted"/>
<dbReference type="SUPFAM" id="SSF57716">
    <property type="entry name" value="Glucocorticoid receptor-like (DNA-binding domain)"/>
    <property type="match status" value="1"/>
</dbReference>
<dbReference type="PROSITE" id="PS00478">
    <property type="entry name" value="LIM_DOMAIN_1"/>
    <property type="match status" value="1"/>
</dbReference>
<dbReference type="PROSITE" id="PS50023">
    <property type="entry name" value="LIM_DOMAIN_2"/>
    <property type="match status" value="1"/>
</dbReference>
<dbReference type="Proteomes" id="UP000677054">
    <property type="component" value="Unassembled WGS sequence"/>
</dbReference>
<evidence type="ECO:0000256" key="3">
    <source>
        <dbReference type="ARBA" id="ARBA00023038"/>
    </source>
</evidence>
<feature type="compositionally biased region" description="Basic and acidic residues" evidence="5">
    <location>
        <begin position="767"/>
        <end position="785"/>
    </location>
</feature>
<gene>
    <name evidence="7" type="ORF">DSTB1V02_LOCUS3194</name>
</gene>
<feature type="compositionally biased region" description="Basic and acidic residues" evidence="5">
    <location>
        <begin position="106"/>
        <end position="125"/>
    </location>
</feature>
<dbReference type="OrthoDB" id="25654at2759"/>
<feature type="compositionally biased region" description="Basic and acidic residues" evidence="5">
    <location>
        <begin position="33"/>
        <end position="44"/>
    </location>
</feature>
<keyword evidence="2 4" id="KW-0862">Zinc</keyword>
<evidence type="ECO:0000313" key="8">
    <source>
        <dbReference type="Proteomes" id="UP000677054"/>
    </source>
</evidence>
<feature type="compositionally biased region" description="Acidic residues" evidence="5">
    <location>
        <begin position="489"/>
        <end position="513"/>
    </location>
</feature>
<sequence>MRTKDMLWDERSDDDGGNGLRYEQKTVRVNRGNMERQEEVKVKDGIPATSVSPYESLQELDSLEKDNHPSNHDDDGSWRSSMPPYVVANPDSLQDTSIGTGKKKKRGEERREKEMMDRGETEEVKRKKTKKKKSGKENRVNLWEKSLSSSSEEDVSGTASTVDSSLHPNSEDDPDINILPQQLSSASDPLSLPNPTEKTETPNYEEHQVHSFNKVKSLSTGMLNGGNLSERTREPIFTGISVKALIFKKAVKCASFSNLMKADVKERPSIHTGVRVSSLKSSFTKGDTGGEIARRIIRTRIDRDKVAQKFNQTTDEGCGSQECWGCGKQVFQMEQVKAAKGVFHKNCLRCRECQKVLTVDTYCSHEGEIYCKPHFKQLFQPKAVIVDSHDPVPIEPELIIRENEPVDLPADVVRSSQKMDYGLEELANLADVRSKFLAFEQLKNDEEDVHVENVSVKRSPSILNRIAKFQGGEKVGIPDEELNGKLQDDDAEQNESESENDDDADADADADADDVIRSRKHIKEEYTFHGLNEIRSKWESPHVDKKEMSHEKRREEQAKFRQLICRGKSGNVKALYENILQDQDGKDKPTCPKEEILMEGEGIAQSIREKFEKGLIDEEKELRKSELIVFSESEVSRGARSLFRELDASLAKSPEQQSPKKAKTESRWSKEISSPLMSPPVMDEVARASDQVDDVSVETSDISARFKFFETYKEPDKKQREFRITPPRDGDEARDPSPELHAPKMDDKEKDFVELVHSDTTRKMLSKFRELEQRAQLEEKPEGPKPLKCITPPPDYTETSSESEDEEEDEDEEEESEEELDEFEDEALRHAKGLKQAKSLREKFEHWEDTVEKNNQLNLLETDLPSIDTTRNLRAKFECLQVESQKPIEKPKPKVNRFINPSVFESVCFDFGGLYCIRPQKENSVASVRCECISWSVLKPMAAFITEHASGVPNAAAYSGTMALGNLRTNPGQKGLFVDVHQQLGVEDVTKEENPSEHGSSEASPHVDLGGCITVQLRHTRRGAANR</sequence>
<feature type="compositionally biased region" description="Low complexity" evidence="5">
    <location>
        <begin position="144"/>
        <end position="160"/>
    </location>
</feature>
<feature type="region of interest" description="Disordered" evidence="5">
    <location>
        <begin position="648"/>
        <end position="696"/>
    </location>
</feature>
<feature type="compositionally biased region" description="Acidic residues" evidence="5">
    <location>
        <begin position="801"/>
        <end position="824"/>
    </location>
</feature>
<dbReference type="InterPro" id="IPR001781">
    <property type="entry name" value="Znf_LIM"/>
</dbReference>
<feature type="region of interest" description="Disordered" evidence="5">
    <location>
        <begin position="1"/>
        <end position="205"/>
    </location>
</feature>
<feature type="region of interest" description="Disordered" evidence="5">
    <location>
        <begin position="767"/>
        <end position="824"/>
    </location>
</feature>
<dbReference type="GO" id="GO:0046872">
    <property type="term" value="F:metal ion binding"/>
    <property type="evidence" value="ECO:0007669"/>
    <property type="project" value="UniProtKB-KW"/>
</dbReference>
<organism evidence="7">
    <name type="scientific">Darwinula stevensoni</name>
    <dbReference type="NCBI Taxonomy" id="69355"/>
    <lineage>
        <taxon>Eukaryota</taxon>
        <taxon>Metazoa</taxon>
        <taxon>Ecdysozoa</taxon>
        <taxon>Arthropoda</taxon>
        <taxon>Crustacea</taxon>
        <taxon>Oligostraca</taxon>
        <taxon>Ostracoda</taxon>
        <taxon>Podocopa</taxon>
        <taxon>Podocopida</taxon>
        <taxon>Darwinulocopina</taxon>
        <taxon>Darwinuloidea</taxon>
        <taxon>Darwinulidae</taxon>
        <taxon>Darwinula</taxon>
    </lineage>
</organism>
<reference evidence="7" key="1">
    <citation type="submission" date="2020-11" db="EMBL/GenBank/DDBJ databases">
        <authorList>
            <person name="Tran Van P."/>
        </authorList>
    </citation>
    <scope>NUCLEOTIDE SEQUENCE</scope>
</reference>
<protein>
    <recommendedName>
        <fullName evidence="6">LIM zinc-binding domain-containing protein</fullName>
    </recommendedName>
</protein>
<feature type="region of interest" description="Disordered" evidence="5">
    <location>
        <begin position="715"/>
        <end position="751"/>
    </location>
</feature>
<keyword evidence="3 4" id="KW-0440">LIM domain</keyword>
<dbReference type="PANTHER" id="PTHR24206">
    <property type="entry name" value="OS06G0237300 PROTEIN"/>
    <property type="match status" value="1"/>
</dbReference>
<dbReference type="SMART" id="SM00132">
    <property type="entry name" value="LIM"/>
    <property type="match status" value="1"/>
</dbReference>
<dbReference type="EMBL" id="CAJPEV010000396">
    <property type="protein sequence ID" value="CAG0884852.1"/>
    <property type="molecule type" value="Genomic_DNA"/>
</dbReference>
<dbReference type="Gene3D" id="2.10.110.10">
    <property type="entry name" value="Cysteine Rich Protein"/>
    <property type="match status" value="1"/>
</dbReference>
<feature type="domain" description="LIM zinc-binding" evidence="6">
    <location>
        <begin position="321"/>
        <end position="381"/>
    </location>
</feature>
<evidence type="ECO:0000259" key="6">
    <source>
        <dbReference type="PROSITE" id="PS50023"/>
    </source>
</evidence>
<feature type="compositionally biased region" description="Basic and acidic residues" evidence="5">
    <location>
        <begin position="62"/>
        <end position="77"/>
    </location>
</feature>
<evidence type="ECO:0000256" key="1">
    <source>
        <dbReference type="ARBA" id="ARBA00022723"/>
    </source>
</evidence>
<evidence type="ECO:0000313" key="7">
    <source>
        <dbReference type="EMBL" id="CAD7243266.1"/>
    </source>
</evidence>
<keyword evidence="1 4" id="KW-0479">Metal-binding</keyword>
<accession>A0A7R8X3T1</accession>
<feature type="compositionally biased region" description="Polar residues" evidence="5">
    <location>
        <begin position="179"/>
        <end position="196"/>
    </location>
</feature>
<keyword evidence="8" id="KW-1185">Reference proteome</keyword>
<dbReference type="EMBL" id="LR899913">
    <property type="protein sequence ID" value="CAD7243266.1"/>
    <property type="molecule type" value="Genomic_DNA"/>
</dbReference>
<evidence type="ECO:0000256" key="5">
    <source>
        <dbReference type="SAM" id="MobiDB-lite"/>
    </source>
</evidence>
<feature type="region of interest" description="Disordered" evidence="5">
    <location>
        <begin position="474"/>
        <end position="515"/>
    </location>
</feature>
<dbReference type="AlphaFoldDB" id="A0A7R8X3T1"/>
<dbReference type="Pfam" id="PF00412">
    <property type="entry name" value="LIM"/>
    <property type="match status" value="1"/>
</dbReference>
<name>A0A7R8X3T1_9CRUS</name>